<accession>G0VEE5</accession>
<dbReference type="GeneID" id="96903542"/>
<dbReference type="InParanoid" id="G0VEE5"/>
<feature type="transmembrane region" description="Helical" evidence="1">
    <location>
        <begin position="119"/>
        <end position="142"/>
    </location>
</feature>
<organism evidence="2 3">
    <name type="scientific">Naumovozyma castellii</name>
    <name type="common">Yeast</name>
    <name type="synonym">Saccharomyces castellii</name>
    <dbReference type="NCBI Taxonomy" id="27288"/>
    <lineage>
        <taxon>Eukaryota</taxon>
        <taxon>Fungi</taxon>
        <taxon>Dikarya</taxon>
        <taxon>Ascomycota</taxon>
        <taxon>Saccharomycotina</taxon>
        <taxon>Saccharomycetes</taxon>
        <taxon>Saccharomycetales</taxon>
        <taxon>Saccharomycetaceae</taxon>
        <taxon>Naumovozyma</taxon>
    </lineage>
</organism>
<proteinExistence type="predicted"/>
<evidence type="ECO:0000313" key="2">
    <source>
        <dbReference type="EMBL" id="CCC69936.1"/>
    </source>
</evidence>
<reference evidence="2 3" key="1">
    <citation type="journal article" date="2011" name="Proc. Natl. Acad. Sci. U.S.A.">
        <title>Evolutionary erosion of yeast sex chromosomes by mating-type switching accidents.</title>
        <authorList>
            <person name="Gordon J.L."/>
            <person name="Armisen D."/>
            <person name="Proux-Wera E."/>
            <person name="Oheigeartaigh S.S."/>
            <person name="Byrne K.P."/>
            <person name="Wolfe K.H."/>
        </authorList>
    </citation>
    <scope>NUCLEOTIDE SEQUENCE [LARGE SCALE GENOMIC DNA]</scope>
    <source>
        <strain evidence="3">ATCC 76901 / BCRC 22586 / CBS 4309 / NBRC 1992 / NRRL Y-12630</strain>
    </source>
</reference>
<dbReference type="AlphaFoldDB" id="G0VEE5"/>
<dbReference type="KEGG" id="ncs:NCAS_0D03550"/>
<keyword evidence="1" id="KW-0472">Membrane</keyword>
<protein>
    <submittedName>
        <fullName evidence="2">Uncharacterized protein</fullName>
    </submittedName>
</protein>
<dbReference type="EMBL" id="HE576755">
    <property type="protein sequence ID" value="CCC69936.1"/>
    <property type="molecule type" value="Genomic_DNA"/>
</dbReference>
<gene>
    <name evidence="2" type="primary">NCAS0D03550</name>
    <name evidence="2" type="ordered locus">NCAS_0D03550</name>
</gene>
<feature type="transmembrane region" description="Helical" evidence="1">
    <location>
        <begin position="94"/>
        <end position="112"/>
    </location>
</feature>
<evidence type="ECO:0000313" key="3">
    <source>
        <dbReference type="Proteomes" id="UP000001640"/>
    </source>
</evidence>
<keyword evidence="1" id="KW-1133">Transmembrane helix</keyword>
<reference key="2">
    <citation type="submission" date="2011-08" db="EMBL/GenBank/DDBJ databases">
        <title>Genome sequence of Naumovozyma castellii.</title>
        <authorList>
            <person name="Gordon J.L."/>
            <person name="Armisen D."/>
            <person name="Proux-Wera E."/>
            <person name="OhEigeartaigh S.S."/>
            <person name="Byrne K.P."/>
            <person name="Wolfe K.H."/>
        </authorList>
    </citation>
    <scope>NUCLEOTIDE SEQUENCE</scope>
    <source>
        <strain>Type strain:CBS 4309</strain>
    </source>
</reference>
<feature type="transmembrane region" description="Helical" evidence="1">
    <location>
        <begin position="64"/>
        <end position="82"/>
    </location>
</feature>
<feature type="transmembrane region" description="Helical" evidence="1">
    <location>
        <begin position="35"/>
        <end position="57"/>
    </location>
</feature>
<sequence length="145" mass="16645">MLNATAILVSQIREYQSLNGIYYKMTDTILSNNSYPYFGVLQILLAVQFALNIYLLLTSSFNWWLFFLIVVAQLTSGTALMHEPKNLLIEASGMTHFSLFAGFLYAPMVLLYRHGILTVFMGFLIEYVIFTMDYILILADYIPNQ</sequence>
<keyword evidence="3" id="KW-1185">Reference proteome</keyword>
<name>G0VEE5_NAUCA</name>
<dbReference type="Proteomes" id="UP000001640">
    <property type="component" value="Chromosome 4"/>
</dbReference>
<evidence type="ECO:0000256" key="1">
    <source>
        <dbReference type="SAM" id="Phobius"/>
    </source>
</evidence>
<keyword evidence="1" id="KW-0812">Transmembrane</keyword>
<dbReference type="HOGENOM" id="CLU_1787319_0_0_1"/>
<dbReference type="RefSeq" id="XP_003676297.1">
    <property type="nucleotide sequence ID" value="XM_003676249.1"/>
</dbReference>